<evidence type="ECO:0000313" key="2">
    <source>
        <dbReference type="Proteomes" id="UP001209878"/>
    </source>
</evidence>
<comment type="caution">
    <text evidence="1">The sequence shown here is derived from an EMBL/GenBank/DDBJ whole genome shotgun (WGS) entry which is preliminary data.</text>
</comment>
<proteinExistence type="predicted"/>
<keyword evidence="2" id="KW-1185">Reference proteome</keyword>
<dbReference type="AlphaFoldDB" id="A0AAD9KIK0"/>
<name>A0AAD9KIK0_RIDPI</name>
<dbReference type="EMBL" id="JAODUO010001010">
    <property type="protein sequence ID" value="KAK2171942.1"/>
    <property type="molecule type" value="Genomic_DNA"/>
</dbReference>
<accession>A0AAD9KIK0</accession>
<evidence type="ECO:0000313" key="1">
    <source>
        <dbReference type="EMBL" id="KAK2171942.1"/>
    </source>
</evidence>
<dbReference type="Proteomes" id="UP001209878">
    <property type="component" value="Unassembled WGS sequence"/>
</dbReference>
<reference evidence="1" key="1">
    <citation type="journal article" date="2023" name="Mol. Biol. Evol.">
        <title>Third-Generation Sequencing Reveals the Adaptive Role of the Epigenome in Three Deep-Sea Polychaetes.</title>
        <authorList>
            <person name="Perez M."/>
            <person name="Aroh O."/>
            <person name="Sun Y."/>
            <person name="Lan Y."/>
            <person name="Juniper S.K."/>
            <person name="Young C.R."/>
            <person name="Angers B."/>
            <person name="Qian P.Y."/>
        </authorList>
    </citation>
    <scope>NUCLEOTIDE SEQUENCE</scope>
    <source>
        <strain evidence="1">R07B-5</strain>
    </source>
</reference>
<protein>
    <submittedName>
        <fullName evidence="1">Uncharacterized protein</fullName>
    </submittedName>
</protein>
<sequence length="208" mass="23850">MHQTIREGYREGSLLDTNAVIKPPTGAIDIAWDHTMLQFGCCGSEHVHDFEKNATHWSREIFSHHRKKARVPLMCCTVTAGAKQRTRLSLKSARFQDAENCMKHMSMGDTNLQVDRLAATDYDYTRAIPLSGGISLMLPDSSYSRYCRIHSLRDGTMALARTSGHVLANTDNMAVFWSRRKQLELRKTLQVYVYLQFHQPMADRKSEW</sequence>
<gene>
    <name evidence="1" type="ORF">NP493_1013g01018</name>
</gene>
<organism evidence="1 2">
    <name type="scientific">Ridgeia piscesae</name>
    <name type="common">Tubeworm</name>
    <dbReference type="NCBI Taxonomy" id="27915"/>
    <lineage>
        <taxon>Eukaryota</taxon>
        <taxon>Metazoa</taxon>
        <taxon>Spiralia</taxon>
        <taxon>Lophotrochozoa</taxon>
        <taxon>Annelida</taxon>
        <taxon>Polychaeta</taxon>
        <taxon>Sedentaria</taxon>
        <taxon>Canalipalpata</taxon>
        <taxon>Sabellida</taxon>
        <taxon>Siboglinidae</taxon>
        <taxon>Ridgeia</taxon>
    </lineage>
</organism>